<dbReference type="Gene3D" id="3.40.1190.20">
    <property type="match status" value="1"/>
</dbReference>
<reference evidence="4 5" key="1">
    <citation type="submission" date="2020-08" db="EMBL/GenBank/DDBJ databases">
        <title>Sequencing the genomes of 1000 actinobacteria strains.</title>
        <authorList>
            <person name="Klenk H.-P."/>
        </authorList>
    </citation>
    <scope>NUCLEOTIDE SEQUENCE [LARGE SCALE GENOMIC DNA]</scope>
    <source>
        <strain evidence="4 5">DSM 44230</strain>
    </source>
</reference>
<dbReference type="PANTHER" id="PTHR10584">
    <property type="entry name" value="SUGAR KINASE"/>
    <property type="match status" value="1"/>
</dbReference>
<evidence type="ECO:0000256" key="1">
    <source>
        <dbReference type="ARBA" id="ARBA00022679"/>
    </source>
</evidence>
<dbReference type="PROSITE" id="PS00584">
    <property type="entry name" value="PFKB_KINASES_2"/>
    <property type="match status" value="1"/>
</dbReference>
<dbReference type="InterPro" id="IPR011611">
    <property type="entry name" value="PfkB_dom"/>
</dbReference>
<comment type="caution">
    <text evidence="4">The sequence shown here is derived from an EMBL/GenBank/DDBJ whole genome shotgun (WGS) entry which is preliminary data.</text>
</comment>
<proteinExistence type="predicted"/>
<protein>
    <submittedName>
        <fullName evidence="4">Sugar/nucleoside kinase (Ribokinase family)</fullName>
    </submittedName>
</protein>
<keyword evidence="1" id="KW-0808">Transferase</keyword>
<gene>
    <name evidence="4" type="ORF">HNR67_007379</name>
</gene>
<dbReference type="InterPro" id="IPR029056">
    <property type="entry name" value="Ribokinase-like"/>
</dbReference>
<keyword evidence="5" id="KW-1185">Reference proteome</keyword>
<accession>A0A7W7FW86</accession>
<dbReference type="AlphaFoldDB" id="A0A7W7FW86"/>
<evidence type="ECO:0000313" key="5">
    <source>
        <dbReference type="Proteomes" id="UP000533598"/>
    </source>
</evidence>
<sequence>MSGQLVHTGQVVVDLVLNVSGLPPVGGDVLASAVKLTPGGGFNVMAAACRSGARVLYAGSHGTGSFGDLARAAMAAEGVVVANPPTTGADTGIVVALVDEETGERTFVTGVGAEGRLEPGQLDQVHPSAADVVYISGYSLLQQANREALLGWLARLPGPTVLFDPGPLVEQIVWSDLTAVLSRVDILSCNAREAKQLSRTNTTRAAAAVLATLVPSFATVIVRDGPAGCLLQRDGRITTVAGFNVDAVDTNGAGDAHCGALLAELLRGSGMLAATRYANAAAAIAVTRHGPATAPVRADIEELVGTGFQP</sequence>
<dbReference type="EMBL" id="JACHMH010000001">
    <property type="protein sequence ID" value="MBB4681261.1"/>
    <property type="molecule type" value="Genomic_DNA"/>
</dbReference>
<dbReference type="Proteomes" id="UP000533598">
    <property type="component" value="Unassembled WGS sequence"/>
</dbReference>
<dbReference type="GO" id="GO:0016301">
    <property type="term" value="F:kinase activity"/>
    <property type="evidence" value="ECO:0007669"/>
    <property type="project" value="UniProtKB-KW"/>
</dbReference>
<dbReference type="RefSeq" id="WP_185007701.1">
    <property type="nucleotide sequence ID" value="NZ_BAAAUI010000051.1"/>
</dbReference>
<dbReference type="PANTHER" id="PTHR10584:SF167">
    <property type="entry name" value="PFKB DOMAIN PROTEIN"/>
    <property type="match status" value="1"/>
</dbReference>
<evidence type="ECO:0000313" key="4">
    <source>
        <dbReference type="EMBL" id="MBB4681261.1"/>
    </source>
</evidence>
<keyword evidence="2 4" id="KW-0418">Kinase</keyword>
<dbReference type="InterPro" id="IPR002173">
    <property type="entry name" value="Carboh/pur_kinase_PfkB_CS"/>
</dbReference>
<dbReference type="SUPFAM" id="SSF53613">
    <property type="entry name" value="Ribokinase-like"/>
    <property type="match status" value="1"/>
</dbReference>
<dbReference type="Pfam" id="PF00294">
    <property type="entry name" value="PfkB"/>
    <property type="match status" value="1"/>
</dbReference>
<organism evidence="4 5">
    <name type="scientific">Crossiella cryophila</name>
    <dbReference type="NCBI Taxonomy" id="43355"/>
    <lineage>
        <taxon>Bacteria</taxon>
        <taxon>Bacillati</taxon>
        <taxon>Actinomycetota</taxon>
        <taxon>Actinomycetes</taxon>
        <taxon>Pseudonocardiales</taxon>
        <taxon>Pseudonocardiaceae</taxon>
        <taxon>Crossiella</taxon>
    </lineage>
</organism>
<name>A0A7W7FW86_9PSEU</name>
<evidence type="ECO:0000259" key="3">
    <source>
        <dbReference type="Pfam" id="PF00294"/>
    </source>
</evidence>
<evidence type="ECO:0000256" key="2">
    <source>
        <dbReference type="ARBA" id="ARBA00022777"/>
    </source>
</evidence>
<feature type="domain" description="Carbohydrate kinase PfkB" evidence="3">
    <location>
        <begin position="5"/>
        <end position="293"/>
    </location>
</feature>